<proteinExistence type="predicted"/>
<name>A0ABP7EV22_9ACTN</name>
<dbReference type="InterPro" id="IPR043132">
    <property type="entry name" value="BCAT-like_C"/>
</dbReference>
<dbReference type="GO" id="GO:0008483">
    <property type="term" value="F:transaminase activity"/>
    <property type="evidence" value="ECO:0007669"/>
    <property type="project" value="UniProtKB-KW"/>
</dbReference>
<comment type="caution">
    <text evidence="1">The sequence shown here is derived from an EMBL/GenBank/DDBJ whole genome shotgun (WGS) entry which is preliminary data.</text>
</comment>
<evidence type="ECO:0000313" key="2">
    <source>
        <dbReference type="Proteomes" id="UP001500908"/>
    </source>
</evidence>
<keyword evidence="2" id="KW-1185">Reference proteome</keyword>
<protein>
    <submittedName>
        <fullName evidence="1">Aminotransferase class IV</fullName>
    </submittedName>
</protein>
<dbReference type="Proteomes" id="UP001500908">
    <property type="component" value="Unassembled WGS sequence"/>
</dbReference>
<dbReference type="SUPFAM" id="SSF56752">
    <property type="entry name" value="D-aminoacid aminotransferase-like PLP-dependent enzymes"/>
    <property type="match status" value="1"/>
</dbReference>
<dbReference type="InterPro" id="IPR036038">
    <property type="entry name" value="Aminotransferase-like"/>
</dbReference>
<keyword evidence="1" id="KW-0032">Aminotransferase</keyword>
<organism evidence="1 2">
    <name type="scientific">Salinactinospora qingdaonensis</name>
    <dbReference type="NCBI Taxonomy" id="702744"/>
    <lineage>
        <taxon>Bacteria</taxon>
        <taxon>Bacillati</taxon>
        <taxon>Actinomycetota</taxon>
        <taxon>Actinomycetes</taxon>
        <taxon>Streptosporangiales</taxon>
        <taxon>Nocardiopsidaceae</taxon>
        <taxon>Salinactinospora</taxon>
    </lineage>
</organism>
<dbReference type="InterPro" id="IPR001544">
    <property type="entry name" value="Aminotrans_IV"/>
</dbReference>
<sequence>MSSETPRVESAAARRLYWVPGAGLRTGAHPRSPILVADSWLVSEGKVRALERHRDRFSRSCADAGADEDTVCAFWEAAVGALPRSGAWFPRVELLDGERFPLSLLIRPAPQRGPLVRVHPWRGADPRRRPRVKGPDLAALAEVREQASRVGAEEALLLSPSGLVTDSTASALLWWDNGELCVPSPHLDVLPSVTAGLLTEQARERGVRVNTCYYPLDHLDGRETWLVNALAGIRVVSEWRGSEVRPGPAPQAQQWRDYLESLRRPLPETGPRAG</sequence>
<evidence type="ECO:0000313" key="1">
    <source>
        <dbReference type="EMBL" id="GAA3724300.1"/>
    </source>
</evidence>
<keyword evidence="1" id="KW-0808">Transferase</keyword>
<dbReference type="Pfam" id="PF01063">
    <property type="entry name" value="Aminotran_4"/>
    <property type="match status" value="1"/>
</dbReference>
<reference evidence="2" key="1">
    <citation type="journal article" date="2019" name="Int. J. Syst. Evol. Microbiol.">
        <title>The Global Catalogue of Microorganisms (GCM) 10K type strain sequencing project: providing services to taxonomists for standard genome sequencing and annotation.</title>
        <authorList>
            <consortium name="The Broad Institute Genomics Platform"/>
            <consortium name="The Broad Institute Genome Sequencing Center for Infectious Disease"/>
            <person name="Wu L."/>
            <person name="Ma J."/>
        </authorList>
    </citation>
    <scope>NUCLEOTIDE SEQUENCE [LARGE SCALE GENOMIC DNA]</scope>
    <source>
        <strain evidence="2">JCM 17137</strain>
    </source>
</reference>
<dbReference type="EMBL" id="BAABDD010000001">
    <property type="protein sequence ID" value="GAA3724300.1"/>
    <property type="molecule type" value="Genomic_DNA"/>
</dbReference>
<gene>
    <name evidence="1" type="ORF">GCM10022402_01130</name>
</gene>
<accession>A0ABP7EV22</accession>
<dbReference type="Gene3D" id="3.20.10.10">
    <property type="entry name" value="D-amino Acid Aminotransferase, subunit A, domain 2"/>
    <property type="match status" value="1"/>
</dbReference>